<reference evidence="4" key="1">
    <citation type="submission" date="2011-05" db="EMBL/GenBank/DDBJ databases">
        <authorList>
            <person name="Richards S.R."/>
            <person name="Qu J."/>
            <person name="Jiang H."/>
            <person name="Jhangiani S.N."/>
            <person name="Agravi P."/>
            <person name="Goodspeed R."/>
            <person name="Gross S."/>
            <person name="Mandapat C."/>
            <person name="Jackson L."/>
            <person name="Mathew T."/>
            <person name="Pu L."/>
            <person name="Thornton R."/>
            <person name="Saada N."/>
            <person name="Wilczek-Boney K.B."/>
            <person name="Lee S."/>
            <person name="Kovar C."/>
            <person name="Wu Y."/>
            <person name="Scherer S.E."/>
            <person name="Worley K.C."/>
            <person name="Muzny D.M."/>
            <person name="Gibbs R."/>
        </authorList>
    </citation>
    <scope>NUCLEOTIDE SEQUENCE</scope>
    <source>
        <strain evidence="4">Brora</strain>
    </source>
</reference>
<name>T1J006_STRMM</name>
<feature type="compositionally biased region" description="Polar residues" evidence="1">
    <location>
        <begin position="326"/>
        <end position="340"/>
    </location>
</feature>
<dbReference type="STRING" id="126957.T1J006"/>
<evidence type="ECO:0000256" key="1">
    <source>
        <dbReference type="SAM" id="MobiDB-lite"/>
    </source>
</evidence>
<evidence type="ECO:0000256" key="2">
    <source>
        <dbReference type="SAM" id="SignalP"/>
    </source>
</evidence>
<feature type="signal peptide" evidence="2">
    <location>
        <begin position="1"/>
        <end position="18"/>
    </location>
</feature>
<dbReference type="AlphaFoldDB" id="T1J006"/>
<dbReference type="EMBL" id="AFFK01020555">
    <property type="status" value="NOT_ANNOTATED_CDS"/>
    <property type="molecule type" value="Genomic_DNA"/>
</dbReference>
<protein>
    <submittedName>
        <fullName evidence="3">Uncharacterized protein</fullName>
    </submittedName>
</protein>
<dbReference type="HOGENOM" id="CLU_629024_0_0_1"/>
<keyword evidence="4" id="KW-1185">Reference proteome</keyword>
<dbReference type="Proteomes" id="UP000014500">
    <property type="component" value="Unassembled WGS sequence"/>
</dbReference>
<proteinExistence type="predicted"/>
<feature type="chain" id="PRO_5004590090" evidence="2">
    <location>
        <begin position="19"/>
        <end position="436"/>
    </location>
</feature>
<reference evidence="3" key="2">
    <citation type="submission" date="2015-02" db="UniProtKB">
        <authorList>
            <consortium name="EnsemblMetazoa"/>
        </authorList>
    </citation>
    <scope>IDENTIFICATION</scope>
</reference>
<evidence type="ECO:0000313" key="4">
    <source>
        <dbReference type="Proteomes" id="UP000014500"/>
    </source>
</evidence>
<sequence>MILSISFLLLTISVSSNGDNLSLRSLEERNEAGLETVDDLIKLVRKSCIKLEDIIKLKDKFPYNLIYQKIENIFIPIPDFNHIGLIKHVKVILQSFQDEGNRVNKVIESFKPTVKTTTTATRMPTTHIPPSTKMNLLKTFLKAIIPTKSTTTTTTTTTTTQKPTSTTKGNFLKALMNAIFPKKDTAQIKNTEATRIPTSTAKSNWLQMIMKHGSKVSTEEPQTHNPTIKKKKIEWLHVHNLLNIPKAFCDELDTMESLLEDSPIKLLHIDKLPTFVRDFRYHLDLKKEIKSYLHLLFHLGKQKLKANSTGKITTQKPTGNGKIPTQKPTGNGKISTQKPTGNRKVPTQKPTGYGKIPTQKPTGNRKVPTQKPTGNGKIPTQKPTGNRKIPTQKPGGNEKIPTHKPTGKITTHKPSEKITGDESKINIFLHNLEKLL</sequence>
<evidence type="ECO:0000313" key="3">
    <source>
        <dbReference type="EnsemblMetazoa" id="SMAR006845-PA"/>
    </source>
</evidence>
<feature type="region of interest" description="Disordered" evidence="1">
    <location>
        <begin position="311"/>
        <end position="416"/>
    </location>
</feature>
<organism evidence="3 4">
    <name type="scientific">Strigamia maritima</name>
    <name type="common">European centipede</name>
    <name type="synonym">Geophilus maritimus</name>
    <dbReference type="NCBI Taxonomy" id="126957"/>
    <lineage>
        <taxon>Eukaryota</taxon>
        <taxon>Metazoa</taxon>
        <taxon>Ecdysozoa</taxon>
        <taxon>Arthropoda</taxon>
        <taxon>Myriapoda</taxon>
        <taxon>Chilopoda</taxon>
        <taxon>Pleurostigmophora</taxon>
        <taxon>Geophilomorpha</taxon>
        <taxon>Linotaeniidae</taxon>
        <taxon>Strigamia</taxon>
    </lineage>
</organism>
<dbReference type="EnsemblMetazoa" id="SMAR006845-RA">
    <property type="protein sequence ID" value="SMAR006845-PA"/>
    <property type="gene ID" value="SMAR006845"/>
</dbReference>
<dbReference type="eggNOG" id="ENOG502SFSQ">
    <property type="taxonomic scope" value="Eukaryota"/>
</dbReference>
<keyword evidence="2" id="KW-0732">Signal</keyword>
<accession>T1J006</accession>